<dbReference type="EMBL" id="JADBEO010000026">
    <property type="protein sequence ID" value="MDR4307487.1"/>
    <property type="molecule type" value="Genomic_DNA"/>
</dbReference>
<keyword evidence="2" id="KW-0812">Transmembrane</keyword>
<evidence type="ECO:0000256" key="2">
    <source>
        <dbReference type="SAM" id="Phobius"/>
    </source>
</evidence>
<organism evidence="4 5">
    <name type="scientific">Chelatococcus sambhunathii</name>
    <dbReference type="NCBI Taxonomy" id="363953"/>
    <lineage>
        <taxon>Bacteria</taxon>
        <taxon>Pseudomonadati</taxon>
        <taxon>Pseudomonadota</taxon>
        <taxon>Alphaproteobacteria</taxon>
        <taxon>Hyphomicrobiales</taxon>
        <taxon>Chelatococcaceae</taxon>
        <taxon>Chelatococcus</taxon>
    </lineage>
</organism>
<dbReference type="Proteomes" id="UP001181622">
    <property type="component" value="Unassembled WGS sequence"/>
</dbReference>
<feature type="compositionally biased region" description="Low complexity" evidence="1">
    <location>
        <begin position="160"/>
        <end position="178"/>
    </location>
</feature>
<proteinExistence type="predicted"/>
<accession>A0ABU1DH93</accession>
<protein>
    <submittedName>
        <fullName evidence="4">Peptidoglycan-binding protein</fullName>
    </submittedName>
</protein>
<dbReference type="RefSeq" id="WP_309392386.1">
    <property type="nucleotide sequence ID" value="NZ_JADBEO010000026.1"/>
</dbReference>
<evidence type="ECO:0000259" key="3">
    <source>
        <dbReference type="Pfam" id="PF01471"/>
    </source>
</evidence>
<feature type="compositionally biased region" description="Low complexity" evidence="1">
    <location>
        <begin position="66"/>
        <end position="80"/>
    </location>
</feature>
<feature type="domain" description="Peptidoglycan binding-like" evidence="3">
    <location>
        <begin position="88"/>
        <end position="143"/>
    </location>
</feature>
<dbReference type="InterPro" id="IPR002477">
    <property type="entry name" value="Peptidoglycan-bd-like"/>
</dbReference>
<feature type="transmembrane region" description="Helical" evidence="2">
    <location>
        <begin position="34"/>
        <end position="53"/>
    </location>
</feature>
<dbReference type="SUPFAM" id="SSF47090">
    <property type="entry name" value="PGBD-like"/>
    <property type="match status" value="2"/>
</dbReference>
<keyword evidence="5" id="KW-1185">Reference proteome</keyword>
<name>A0ABU1DH93_9HYPH</name>
<feature type="region of interest" description="Disordered" evidence="1">
    <location>
        <begin position="57"/>
        <end position="91"/>
    </location>
</feature>
<feature type="domain" description="Peptidoglycan binding-like" evidence="3">
    <location>
        <begin position="186"/>
        <end position="237"/>
    </location>
</feature>
<keyword evidence="2" id="KW-1133">Transmembrane helix</keyword>
<evidence type="ECO:0000256" key="1">
    <source>
        <dbReference type="SAM" id="MobiDB-lite"/>
    </source>
</evidence>
<dbReference type="InterPro" id="IPR036366">
    <property type="entry name" value="PGBDSf"/>
</dbReference>
<sequence length="246" mass="25402">MPRVSVTRHQLDDEPSGLLGAALALAARRPLDSLAAFLAATCTVMIFVNALVIQQGRPSPDKPRTAAQAAQPVQQAQPAQRPETPKRSDLVEQVQTALAERGLYDGVVDGLPGGGTTAAIKAFERSQGLAQTGEASERILAALLTAPMKRSDAAPPSPRPAKAIAPAPAPAPASTGSTAAANPTLMAAQRALAKIGYGPVSIDGKLGTETRNAIRAFERDRGLPETGELSPSVLRALQAMTGTPLQ</sequence>
<keyword evidence="2" id="KW-0472">Membrane</keyword>
<comment type="caution">
    <text evidence="4">The sequence shown here is derived from an EMBL/GenBank/DDBJ whole genome shotgun (WGS) entry which is preliminary data.</text>
</comment>
<feature type="region of interest" description="Disordered" evidence="1">
    <location>
        <begin position="150"/>
        <end position="178"/>
    </location>
</feature>
<dbReference type="Gene3D" id="1.10.101.10">
    <property type="entry name" value="PGBD-like superfamily/PGBD"/>
    <property type="match status" value="2"/>
</dbReference>
<dbReference type="InterPro" id="IPR036365">
    <property type="entry name" value="PGBD-like_sf"/>
</dbReference>
<gene>
    <name evidence="4" type="ORF">IHQ68_12750</name>
</gene>
<evidence type="ECO:0000313" key="4">
    <source>
        <dbReference type="EMBL" id="MDR4307487.1"/>
    </source>
</evidence>
<dbReference type="Pfam" id="PF01471">
    <property type="entry name" value="PG_binding_1"/>
    <property type="match status" value="2"/>
</dbReference>
<evidence type="ECO:0000313" key="5">
    <source>
        <dbReference type="Proteomes" id="UP001181622"/>
    </source>
</evidence>
<reference evidence="4" key="1">
    <citation type="submission" date="2020-10" db="EMBL/GenBank/DDBJ databases">
        <authorList>
            <person name="Abbas A."/>
            <person name="Razzaq R."/>
            <person name="Waqas M."/>
            <person name="Abbas N."/>
            <person name="Nielsen T.K."/>
            <person name="Hansen L.H."/>
            <person name="Hussain S."/>
            <person name="Shahid M."/>
        </authorList>
    </citation>
    <scope>NUCLEOTIDE SEQUENCE</scope>
    <source>
        <strain evidence="4">S14</strain>
    </source>
</reference>